<dbReference type="InterPro" id="IPR029060">
    <property type="entry name" value="PIN-like_dom_sf"/>
</dbReference>
<dbReference type="AlphaFoldDB" id="A0AAP4R632"/>
<dbReference type="GO" id="GO:0046872">
    <property type="term" value="F:metal ion binding"/>
    <property type="evidence" value="ECO:0007669"/>
    <property type="project" value="UniProtKB-KW"/>
</dbReference>
<organism evidence="9 10">
    <name type="scientific">Burkholderia contaminans</name>
    <dbReference type="NCBI Taxonomy" id="488447"/>
    <lineage>
        <taxon>Bacteria</taxon>
        <taxon>Pseudomonadati</taxon>
        <taxon>Pseudomonadota</taxon>
        <taxon>Betaproteobacteria</taxon>
        <taxon>Burkholderiales</taxon>
        <taxon>Burkholderiaceae</taxon>
        <taxon>Burkholderia</taxon>
        <taxon>Burkholderia cepacia complex</taxon>
    </lineage>
</organism>
<dbReference type="InterPro" id="IPR002716">
    <property type="entry name" value="PIN_dom"/>
</dbReference>
<evidence type="ECO:0000259" key="8">
    <source>
        <dbReference type="Pfam" id="PF01850"/>
    </source>
</evidence>
<evidence type="ECO:0000256" key="6">
    <source>
        <dbReference type="ARBA" id="ARBA00022842"/>
    </source>
</evidence>
<dbReference type="EMBL" id="JAUJQS010000019">
    <property type="protein sequence ID" value="MDN7567656.1"/>
    <property type="molecule type" value="Genomic_DNA"/>
</dbReference>
<dbReference type="Pfam" id="PF01850">
    <property type="entry name" value="PIN"/>
    <property type="match status" value="1"/>
</dbReference>
<name>A0AAP4R632_9BURK</name>
<evidence type="ECO:0000256" key="7">
    <source>
        <dbReference type="ARBA" id="ARBA00038093"/>
    </source>
</evidence>
<dbReference type="InterPro" id="IPR050556">
    <property type="entry name" value="Type_II_TA_system_RNase"/>
</dbReference>
<keyword evidence="6" id="KW-0460">Magnesium</keyword>
<protein>
    <submittedName>
        <fullName evidence="9">PIN domain-containing protein</fullName>
    </submittedName>
</protein>
<dbReference type="GO" id="GO:0004518">
    <property type="term" value="F:nuclease activity"/>
    <property type="evidence" value="ECO:0007669"/>
    <property type="project" value="UniProtKB-KW"/>
</dbReference>
<keyword evidence="2" id="KW-1277">Toxin-antitoxin system</keyword>
<comment type="cofactor">
    <cofactor evidence="1">
        <name>Mg(2+)</name>
        <dbReference type="ChEBI" id="CHEBI:18420"/>
    </cofactor>
</comment>
<evidence type="ECO:0000256" key="2">
    <source>
        <dbReference type="ARBA" id="ARBA00022649"/>
    </source>
</evidence>
<keyword evidence="5" id="KW-0378">Hydrolase</keyword>
<comment type="similarity">
    <text evidence="7">Belongs to the PINc/VapC protein family.</text>
</comment>
<reference evidence="9" key="1">
    <citation type="submission" date="2023-07" db="EMBL/GenBank/DDBJ databases">
        <title>A collection of bacterial strains from the Burkholderia cepacia Research Laboratory and Repository.</title>
        <authorList>
            <person name="Lipuma J."/>
            <person name="Spilker T."/>
            <person name="Caverly L."/>
        </authorList>
    </citation>
    <scope>NUCLEOTIDE SEQUENCE</scope>
    <source>
        <strain evidence="9">AU44979</strain>
    </source>
</reference>
<keyword evidence="3" id="KW-0540">Nuclease</keyword>
<dbReference type="PANTHER" id="PTHR33653:SF1">
    <property type="entry name" value="RIBONUCLEASE VAPC2"/>
    <property type="match status" value="1"/>
</dbReference>
<dbReference type="PANTHER" id="PTHR33653">
    <property type="entry name" value="RIBONUCLEASE VAPC2"/>
    <property type="match status" value="1"/>
</dbReference>
<feature type="domain" description="PIN" evidence="8">
    <location>
        <begin position="1"/>
        <end position="88"/>
    </location>
</feature>
<dbReference type="RefSeq" id="WP_224755997.1">
    <property type="nucleotide sequence ID" value="NZ_CADEUY010000007.1"/>
</dbReference>
<dbReference type="SUPFAM" id="SSF88723">
    <property type="entry name" value="PIN domain-like"/>
    <property type="match status" value="1"/>
</dbReference>
<sequence length="102" mass="11171">MPAIVAHELYCGACKRQRAAANMARVEALQFEVVSFDVEDARHAGAVRAHPTAVGTPIGPYDALIAGQARARPLVLVTYNAREFARVPALQIEDWLVETRED</sequence>
<evidence type="ECO:0000313" key="10">
    <source>
        <dbReference type="Proteomes" id="UP001172109"/>
    </source>
</evidence>
<comment type="caution">
    <text evidence="9">The sequence shown here is derived from an EMBL/GenBank/DDBJ whole genome shotgun (WGS) entry which is preliminary data.</text>
</comment>
<dbReference type="Proteomes" id="UP001172109">
    <property type="component" value="Unassembled WGS sequence"/>
</dbReference>
<gene>
    <name evidence="9" type="ORF">QZM56_24425</name>
</gene>
<evidence type="ECO:0000256" key="4">
    <source>
        <dbReference type="ARBA" id="ARBA00022723"/>
    </source>
</evidence>
<dbReference type="GO" id="GO:0016787">
    <property type="term" value="F:hydrolase activity"/>
    <property type="evidence" value="ECO:0007669"/>
    <property type="project" value="UniProtKB-KW"/>
</dbReference>
<keyword evidence="4" id="KW-0479">Metal-binding</keyword>
<evidence type="ECO:0000256" key="5">
    <source>
        <dbReference type="ARBA" id="ARBA00022801"/>
    </source>
</evidence>
<accession>A0AAP4R632</accession>
<evidence type="ECO:0000313" key="9">
    <source>
        <dbReference type="EMBL" id="MDN7567656.1"/>
    </source>
</evidence>
<proteinExistence type="inferred from homology"/>
<evidence type="ECO:0000256" key="1">
    <source>
        <dbReference type="ARBA" id="ARBA00001946"/>
    </source>
</evidence>
<evidence type="ECO:0000256" key="3">
    <source>
        <dbReference type="ARBA" id="ARBA00022722"/>
    </source>
</evidence>
<dbReference type="Gene3D" id="3.40.50.1010">
    <property type="entry name" value="5'-nuclease"/>
    <property type="match status" value="1"/>
</dbReference>